<keyword evidence="3" id="KW-1185">Reference proteome</keyword>
<dbReference type="RefSeq" id="WP_182717643.1">
    <property type="nucleotide sequence ID" value="NZ_JBJDOT010000025.1"/>
</dbReference>
<protein>
    <recommendedName>
        <fullName evidence="4">Lysozyme inhibitor LprI N-terminal domain-containing protein</fullName>
    </recommendedName>
</protein>
<evidence type="ECO:0000256" key="1">
    <source>
        <dbReference type="SAM" id="SignalP"/>
    </source>
</evidence>
<name>A0ABW8L0G6_9GAMM</name>
<organism evidence="2 3">
    <name type="scientific">Pseudoalteromonas rhizosphaerae</name>
    <dbReference type="NCBI Taxonomy" id="2518973"/>
    <lineage>
        <taxon>Bacteria</taxon>
        <taxon>Pseudomonadati</taxon>
        <taxon>Pseudomonadota</taxon>
        <taxon>Gammaproteobacteria</taxon>
        <taxon>Alteromonadales</taxon>
        <taxon>Pseudoalteromonadaceae</taxon>
        <taxon>Pseudoalteromonas</taxon>
    </lineage>
</organism>
<evidence type="ECO:0008006" key="4">
    <source>
        <dbReference type="Google" id="ProtNLM"/>
    </source>
</evidence>
<gene>
    <name evidence="2" type="ORF">ACI2JU_16835</name>
</gene>
<dbReference type="Proteomes" id="UP001620262">
    <property type="component" value="Unassembled WGS sequence"/>
</dbReference>
<dbReference type="EMBL" id="JBJDOT010000025">
    <property type="protein sequence ID" value="MFK3865526.1"/>
    <property type="molecule type" value="Genomic_DNA"/>
</dbReference>
<keyword evidence="1" id="KW-0732">Signal</keyword>
<accession>A0ABW8L0G6</accession>
<feature type="signal peptide" evidence="1">
    <location>
        <begin position="1"/>
        <end position="20"/>
    </location>
</feature>
<evidence type="ECO:0000313" key="3">
    <source>
        <dbReference type="Proteomes" id="UP001620262"/>
    </source>
</evidence>
<feature type="chain" id="PRO_5045381092" description="Lysozyme inhibitor LprI N-terminal domain-containing protein" evidence="1">
    <location>
        <begin position="21"/>
        <end position="161"/>
    </location>
</feature>
<evidence type="ECO:0000313" key="2">
    <source>
        <dbReference type="EMBL" id="MFK3865526.1"/>
    </source>
</evidence>
<proteinExistence type="predicted"/>
<sequence>MKHKILAGIIITLFSTASYASIKDKKAIRAADASISAEVDKVKAACGNASLDVKVDWEDYKKMIAANKDKLAKDNYQSQWVIAHSGQRTVATLEALSAICKDDVDYKEEIAKLTKINVTAKDDFSDSASEFSLADNALTVETGHKMSRNASDFAKKIKALY</sequence>
<comment type="caution">
    <text evidence="2">The sequence shown here is derived from an EMBL/GenBank/DDBJ whole genome shotgun (WGS) entry which is preliminary data.</text>
</comment>
<reference evidence="2 3" key="1">
    <citation type="submission" date="2024-11" db="EMBL/GenBank/DDBJ databases">
        <title>The Natural Products Discovery Center: Release of the First 8490 Sequenced Strains for Exploring Actinobacteria Biosynthetic Diversity.</title>
        <authorList>
            <person name="Kalkreuter E."/>
            <person name="Kautsar S.A."/>
            <person name="Yang D."/>
            <person name="Bader C.D."/>
            <person name="Teijaro C.N."/>
            <person name="Fluegel L."/>
            <person name="Davis C.M."/>
            <person name="Simpson J.R."/>
            <person name="Lauterbach L."/>
            <person name="Steele A.D."/>
            <person name="Gui C."/>
            <person name="Meng S."/>
            <person name="Li G."/>
            <person name="Viehrig K."/>
            <person name="Ye F."/>
            <person name="Su P."/>
            <person name="Kiefer A.F."/>
            <person name="Nichols A."/>
            <person name="Cepeda A.J."/>
            <person name="Yan W."/>
            <person name="Fan B."/>
            <person name="Jiang Y."/>
            <person name="Adhikari A."/>
            <person name="Zheng C.-J."/>
            <person name="Schuster L."/>
            <person name="Cowan T.M."/>
            <person name="Smanski M.J."/>
            <person name="Chevrette M.G."/>
            <person name="De Carvalho L.P.S."/>
            <person name="Shen B."/>
        </authorList>
    </citation>
    <scope>NUCLEOTIDE SEQUENCE [LARGE SCALE GENOMIC DNA]</scope>
    <source>
        <strain evidence="2 3">NPDC078403</strain>
    </source>
</reference>